<comment type="caution">
    <text evidence="1">The sequence shown here is derived from an EMBL/GenBank/DDBJ whole genome shotgun (WGS) entry which is preliminary data.</text>
</comment>
<evidence type="ECO:0000313" key="1">
    <source>
        <dbReference type="EMBL" id="RGL12354.1"/>
    </source>
</evidence>
<gene>
    <name evidence="1" type="ORF">DXC81_01480</name>
</gene>
<evidence type="ECO:0000313" key="2">
    <source>
        <dbReference type="Proteomes" id="UP000260943"/>
    </source>
</evidence>
<dbReference type="Proteomes" id="UP000260943">
    <property type="component" value="Unassembled WGS sequence"/>
</dbReference>
<sequence>MADTLLRLESFPFDSKQDGYDDDGYPIYDRAIGADVLRQTFAKFFSDGVFPNPADTLQVSKAASGIAVTVKPGLFIINGAMGVVKNQTMINLVDGTQVGNVIYSILLRYDENDDKRSCYIRVANGGAGGNAPEPEETASVKEYRLATVTVPNGATDMSGAIIKNEKGLAICPYAAPFEEIDISAVVQDAQNMADNALHVYLDYVDKYYELVESALDGTTADNLKKEIDDIRASAIGIESVDRSYLDMQDLDGDRIKRLGLVERSVGTRELKGESVGTHNLINASVTPVKLSDEIKDLLGLLNTSSWDAARYLSYMSSLGTESQKETFIDNNVAPSVFGIWAASDQLAFINASPQTRKQALVDMFDFEKSSWNDVLTFAKGVQSGMLGKWIGKSKNVNCGTYGTAPFVIIGIDHDDKVSGGKAKLTIECKKLLWATNVLNHTTVSCTPYKETLLYSTCESFFNSQLSKDVKSLCSKVKKRCLNGTGDAMEEVQLNAFPVSYTEYTGVRPSFGGDYAPMMDGARYQYYAKNSKSGYDSVISPDAVAGKQGQLLYWTRSAEQRDGDEGNQIYYHTTHQSMNGGFDNTDPTYGTNSSDPLYHKYVRPAICLG</sequence>
<protein>
    <submittedName>
        <fullName evidence="1">Uncharacterized protein</fullName>
    </submittedName>
</protein>
<organism evidence="1 2">
    <name type="scientific">Collinsella tanakaei</name>
    <dbReference type="NCBI Taxonomy" id="626935"/>
    <lineage>
        <taxon>Bacteria</taxon>
        <taxon>Bacillati</taxon>
        <taxon>Actinomycetota</taxon>
        <taxon>Coriobacteriia</taxon>
        <taxon>Coriobacteriales</taxon>
        <taxon>Coriobacteriaceae</taxon>
        <taxon>Collinsella</taxon>
    </lineage>
</organism>
<reference evidence="1 2" key="1">
    <citation type="submission" date="2018-08" db="EMBL/GenBank/DDBJ databases">
        <title>A genome reference for cultivated species of the human gut microbiota.</title>
        <authorList>
            <person name="Zou Y."/>
            <person name="Xue W."/>
            <person name="Luo G."/>
        </authorList>
    </citation>
    <scope>NUCLEOTIDE SEQUENCE [LARGE SCALE GENOMIC DNA]</scope>
    <source>
        <strain evidence="1 2">TF08-14</strain>
    </source>
</reference>
<dbReference type="AlphaFoldDB" id="A0A3E4QZV9"/>
<proteinExistence type="predicted"/>
<dbReference type="EMBL" id="QSRJ01000001">
    <property type="protein sequence ID" value="RGL12354.1"/>
    <property type="molecule type" value="Genomic_DNA"/>
</dbReference>
<name>A0A3E4QZV9_9ACTN</name>
<dbReference type="RefSeq" id="WP_117678848.1">
    <property type="nucleotide sequence ID" value="NZ_QSRJ01000001.1"/>
</dbReference>
<accession>A0A3E4QZV9</accession>